<dbReference type="Gene3D" id="2.170.130.10">
    <property type="entry name" value="TonB-dependent receptor, plug domain"/>
    <property type="match status" value="1"/>
</dbReference>
<sequence>MFVLGLGFNVQAQQFEVKKLASVQLQDPVPQPLVLVNEQETATNALILNPNDIEHVEVVKGGNALNRFGEKATDGAVIIDLKQELPLVRLKEVYQAFKVPKKQQKLTLAINGNHVKDPALLLADLRQIDKIEVAEFSVTTSSRWSFDEQYLNIITRPQP</sequence>
<proteinExistence type="predicted"/>
<evidence type="ECO:0000313" key="1">
    <source>
        <dbReference type="EMBL" id="OKL42006.1"/>
    </source>
</evidence>
<dbReference type="Proteomes" id="UP000186551">
    <property type="component" value="Unassembled WGS sequence"/>
</dbReference>
<dbReference type="STRING" id="1797110.A3841_08355"/>
<organism evidence="1 2">
    <name type="scientific">Pontibacter flavimaris</name>
    <dbReference type="NCBI Taxonomy" id="1797110"/>
    <lineage>
        <taxon>Bacteria</taxon>
        <taxon>Pseudomonadati</taxon>
        <taxon>Bacteroidota</taxon>
        <taxon>Cytophagia</taxon>
        <taxon>Cytophagales</taxon>
        <taxon>Hymenobacteraceae</taxon>
        <taxon>Pontibacter</taxon>
    </lineage>
</organism>
<keyword evidence="2" id="KW-1185">Reference proteome</keyword>
<reference evidence="1 2" key="1">
    <citation type="submission" date="2016-03" db="EMBL/GenBank/DDBJ databases">
        <title>Genome sequence of Pontibacter sp. nov., of the family cytophagaceae, isolated from marine sediment of the Yellow Sea, China.</title>
        <authorList>
            <person name="Zhang G."/>
            <person name="Zhang R."/>
        </authorList>
    </citation>
    <scope>NUCLEOTIDE SEQUENCE [LARGE SCALE GENOMIC DNA]</scope>
    <source>
        <strain evidence="1 2">S10-8</strain>
    </source>
</reference>
<dbReference type="AlphaFoldDB" id="A0A1Q5PIH5"/>
<dbReference type="SUPFAM" id="SSF56935">
    <property type="entry name" value="Porins"/>
    <property type="match status" value="1"/>
</dbReference>
<name>A0A1Q5PIH5_9BACT</name>
<evidence type="ECO:0008006" key="3">
    <source>
        <dbReference type="Google" id="ProtNLM"/>
    </source>
</evidence>
<dbReference type="EMBL" id="LVWA01000002">
    <property type="protein sequence ID" value="OKL42006.1"/>
    <property type="molecule type" value="Genomic_DNA"/>
</dbReference>
<dbReference type="InterPro" id="IPR037066">
    <property type="entry name" value="Plug_dom_sf"/>
</dbReference>
<gene>
    <name evidence="1" type="ORF">A3841_08355</name>
</gene>
<protein>
    <recommendedName>
        <fullName evidence="3">TonB-dependent receptor</fullName>
    </recommendedName>
</protein>
<accession>A0A1Q5PIH5</accession>
<evidence type="ECO:0000313" key="2">
    <source>
        <dbReference type="Proteomes" id="UP000186551"/>
    </source>
</evidence>
<comment type="caution">
    <text evidence="1">The sequence shown here is derived from an EMBL/GenBank/DDBJ whole genome shotgun (WGS) entry which is preliminary data.</text>
</comment>